<dbReference type="GO" id="GO:0006400">
    <property type="term" value="P:tRNA modification"/>
    <property type="evidence" value="ECO:0007669"/>
    <property type="project" value="UniProtKB-UniRule"/>
</dbReference>
<dbReference type="InterPro" id="IPR040503">
    <property type="entry name" value="TRHO_N"/>
</dbReference>
<dbReference type="GO" id="GO:0016705">
    <property type="term" value="F:oxidoreductase activity, acting on paired donors, with incorporation or reduction of molecular oxygen"/>
    <property type="evidence" value="ECO:0007669"/>
    <property type="project" value="UniProtKB-UniRule"/>
</dbReference>
<dbReference type="SMART" id="SM00450">
    <property type="entry name" value="RHOD"/>
    <property type="match status" value="1"/>
</dbReference>
<comment type="similarity">
    <text evidence="1">Belongs to the TrhO family.</text>
</comment>
<dbReference type="STRING" id="1122213.GCA_000423365_01097"/>
<dbReference type="PANTHER" id="PTHR43268:SF3">
    <property type="entry name" value="RHODANESE-LIKE DOMAIN-CONTAINING PROTEIN 7-RELATED"/>
    <property type="match status" value="1"/>
</dbReference>
<evidence type="ECO:0000256" key="2">
    <source>
        <dbReference type="SAM" id="MobiDB-lite"/>
    </source>
</evidence>
<dbReference type="InterPro" id="IPR001763">
    <property type="entry name" value="Rhodanese-like_dom"/>
</dbReference>
<dbReference type="CDD" id="cd01518">
    <property type="entry name" value="RHOD_YceA"/>
    <property type="match status" value="1"/>
</dbReference>
<dbReference type="InterPro" id="IPR036873">
    <property type="entry name" value="Rhodanese-like_dom_sf"/>
</dbReference>
<dbReference type="InterPro" id="IPR020936">
    <property type="entry name" value="TrhO"/>
</dbReference>
<proteinExistence type="inferred from homology"/>
<dbReference type="Pfam" id="PF17773">
    <property type="entry name" value="UPF0176_N"/>
    <property type="match status" value="1"/>
</dbReference>
<dbReference type="KEGG" id="mmyr:MXMO3_03335"/>
<evidence type="ECO:0000256" key="1">
    <source>
        <dbReference type="HAMAP-Rule" id="MF_00469"/>
    </source>
</evidence>
<evidence type="ECO:0000259" key="3">
    <source>
        <dbReference type="PROSITE" id="PS50206"/>
    </source>
</evidence>
<keyword evidence="1" id="KW-0560">Oxidoreductase</keyword>
<dbReference type="EC" id="1.14.-.-" evidence="1"/>
<accession>A0A2R4MIN7</accession>
<dbReference type="EMBL" id="CP021330">
    <property type="protein sequence ID" value="AVX05840.1"/>
    <property type="molecule type" value="Genomic_DNA"/>
</dbReference>
<dbReference type="HAMAP" id="MF_00469">
    <property type="entry name" value="TrhO"/>
    <property type="match status" value="1"/>
</dbReference>
<keyword evidence="5" id="KW-1185">Reference proteome</keyword>
<dbReference type="NCBIfam" id="NF001136">
    <property type="entry name" value="PRK00142.1-4"/>
    <property type="match status" value="1"/>
</dbReference>
<dbReference type="Gene3D" id="3.40.250.10">
    <property type="entry name" value="Rhodanese-like domain"/>
    <property type="match status" value="1"/>
</dbReference>
<dbReference type="RefSeq" id="WP_117396885.1">
    <property type="nucleotide sequence ID" value="NZ_CP021330.1"/>
</dbReference>
<dbReference type="PROSITE" id="PS50206">
    <property type="entry name" value="RHODANESE_3"/>
    <property type="match status" value="1"/>
</dbReference>
<evidence type="ECO:0000313" key="5">
    <source>
        <dbReference type="Proteomes" id="UP000258927"/>
    </source>
</evidence>
<feature type="region of interest" description="Disordered" evidence="2">
    <location>
        <begin position="297"/>
        <end position="340"/>
    </location>
</feature>
<organism evidence="4 5">
    <name type="scientific">Maritalea myrionectae</name>
    <dbReference type="NCBI Taxonomy" id="454601"/>
    <lineage>
        <taxon>Bacteria</taxon>
        <taxon>Pseudomonadati</taxon>
        <taxon>Pseudomonadota</taxon>
        <taxon>Alphaproteobacteria</taxon>
        <taxon>Hyphomicrobiales</taxon>
        <taxon>Devosiaceae</taxon>
        <taxon>Maritalea</taxon>
    </lineage>
</organism>
<dbReference type="Proteomes" id="UP000258927">
    <property type="component" value="Chromosome"/>
</dbReference>
<keyword evidence="1" id="KW-0819">tRNA processing</keyword>
<comment type="catalytic activity">
    <reaction evidence="1">
        <text>uridine(34) in tRNA + AH2 + O2 = 5-hydroxyuridine(34) in tRNA + A + H2O</text>
        <dbReference type="Rhea" id="RHEA:64224"/>
        <dbReference type="Rhea" id="RHEA-COMP:11727"/>
        <dbReference type="Rhea" id="RHEA-COMP:13381"/>
        <dbReference type="ChEBI" id="CHEBI:13193"/>
        <dbReference type="ChEBI" id="CHEBI:15377"/>
        <dbReference type="ChEBI" id="CHEBI:15379"/>
        <dbReference type="ChEBI" id="CHEBI:17499"/>
        <dbReference type="ChEBI" id="CHEBI:65315"/>
        <dbReference type="ChEBI" id="CHEBI:136877"/>
    </reaction>
</comment>
<comment type="function">
    <text evidence="1">Catalyzes oxygen-dependent 5-hydroxyuridine (ho5U) modification at position 34 in tRNAs.</text>
</comment>
<reference evidence="4 5" key="1">
    <citation type="submission" date="2017-05" db="EMBL/GenBank/DDBJ databases">
        <title>Genome Analysis of Maritalea myrionectae HL2708#5.</title>
        <authorList>
            <consortium name="Cotde Inc.-PKNU"/>
            <person name="Jang D."/>
            <person name="Oh H.-M."/>
        </authorList>
    </citation>
    <scope>NUCLEOTIDE SEQUENCE [LARGE SCALE GENOMIC DNA]</scope>
    <source>
        <strain evidence="4 5">HL2708#5</strain>
    </source>
</reference>
<name>A0A2R4MIN7_9HYPH</name>
<gene>
    <name evidence="1" type="primary">trhO</name>
    <name evidence="4" type="ORF">MXMO3_03335</name>
</gene>
<dbReference type="SUPFAM" id="SSF52821">
    <property type="entry name" value="Rhodanese/Cell cycle control phosphatase"/>
    <property type="match status" value="1"/>
</dbReference>
<sequence length="340" mass="39225">MSEYKVVALYKFVSLPDYKELQEPILHFCKERDIKGSLLLAEEGINGTVAGRPEAIDELVDYLERGNQFKCRFKNTEIKFSDASDMPFLRMKVKLKKEIVTLRAPEADPNKQVGTYVSPEDWNDIISDEEMVVLDTRNDYEVAIGTFKNALDPKTDSFTEFKDYVAENLDPKKNKKVAMFCTGGIRCEKASSYMLAQGFEEVYHLKGGILKYLEEMPEEKSLWDGECFVFDERVSVGHGLKEGNLTLCRACRYPLTEEDQQHPKFIEGQQCHHCADKISERSRARAAEREKQIRLAAERGQAHIGDEAEEFARKNKERMKQLRKEQRELNRKMAEKAKQA</sequence>
<dbReference type="PANTHER" id="PTHR43268">
    <property type="entry name" value="THIOSULFATE SULFURTRANSFERASE/RHODANESE-LIKE DOMAIN-CONTAINING PROTEIN 2"/>
    <property type="match status" value="1"/>
</dbReference>
<dbReference type="AlphaFoldDB" id="A0A2R4MIN7"/>
<dbReference type="Pfam" id="PF00581">
    <property type="entry name" value="Rhodanese"/>
    <property type="match status" value="1"/>
</dbReference>
<evidence type="ECO:0000313" key="4">
    <source>
        <dbReference type="EMBL" id="AVX05840.1"/>
    </source>
</evidence>
<protein>
    <recommendedName>
        <fullName evidence="1">tRNA uridine(34) hydroxylase</fullName>
        <ecNumber evidence="1">1.14.-.-</ecNumber>
    </recommendedName>
    <alternativeName>
        <fullName evidence="1">tRNA hydroxylation protein O</fullName>
    </alternativeName>
</protein>
<dbReference type="Gene3D" id="3.30.70.100">
    <property type="match status" value="1"/>
</dbReference>
<feature type="domain" description="Rhodanese" evidence="3">
    <location>
        <begin position="127"/>
        <end position="221"/>
    </location>
</feature>